<dbReference type="OrthoDB" id="5954824at2759"/>
<protein>
    <submittedName>
        <fullName evidence="2">Putative fork head domain-containing protein</fullName>
    </submittedName>
</protein>
<organism evidence="2 3">
    <name type="scientific">Colletotrichum sublineola</name>
    <name type="common">Sorghum anthracnose fungus</name>
    <dbReference type="NCBI Taxonomy" id="1173701"/>
    <lineage>
        <taxon>Eukaryota</taxon>
        <taxon>Fungi</taxon>
        <taxon>Dikarya</taxon>
        <taxon>Ascomycota</taxon>
        <taxon>Pezizomycotina</taxon>
        <taxon>Sordariomycetes</taxon>
        <taxon>Hypocreomycetidae</taxon>
        <taxon>Glomerellales</taxon>
        <taxon>Glomerellaceae</taxon>
        <taxon>Colletotrichum</taxon>
        <taxon>Colletotrichum graminicola species complex</taxon>
    </lineage>
</organism>
<dbReference type="HOGENOM" id="CLU_1042115_0_0_1"/>
<accession>A0A066X6J7</accession>
<name>A0A066X6J7_COLSU</name>
<feature type="region of interest" description="Disordered" evidence="1">
    <location>
        <begin position="150"/>
        <end position="179"/>
    </location>
</feature>
<evidence type="ECO:0000313" key="3">
    <source>
        <dbReference type="Proteomes" id="UP000027238"/>
    </source>
</evidence>
<dbReference type="Proteomes" id="UP000027238">
    <property type="component" value="Unassembled WGS sequence"/>
</dbReference>
<reference evidence="3" key="1">
    <citation type="journal article" date="2014" name="Genome Announc.">
        <title>Draft genome sequence of Colletotrichum sublineola, a destructive pathogen of cultivated sorghum.</title>
        <authorList>
            <person name="Baroncelli R."/>
            <person name="Sanz-Martin J.M."/>
            <person name="Rech G.E."/>
            <person name="Sukno S.A."/>
            <person name="Thon M.R."/>
        </authorList>
    </citation>
    <scope>NUCLEOTIDE SEQUENCE [LARGE SCALE GENOMIC DNA]</scope>
    <source>
        <strain evidence="3">TX430BB</strain>
    </source>
</reference>
<dbReference type="EMBL" id="JMSE01001121">
    <property type="protein sequence ID" value="KDN64577.1"/>
    <property type="molecule type" value="Genomic_DNA"/>
</dbReference>
<comment type="caution">
    <text evidence="2">The sequence shown here is derived from an EMBL/GenBank/DDBJ whole genome shotgun (WGS) entry which is preliminary data.</text>
</comment>
<sequence length="267" mass="29080">MNQTTWTVDNHGQVDFGNGAFQNGLEQPTNALVSRYNSSPAHVLGKSMVESVAPELIQQTLPTTSASVQEKVDSAKPCAKLIHEALKEAENNTMALQELYKCLRHDPMLAFEKAEKASVLPCDGRKARSRKEMSAWTLNRNNIETVKPTANSRKRGQYGPRKVLSGRLGTGRNSDPPYVTPVMRYPDPANASWRFSGHHLQNAPQEESEDTRSIGDTGSVSTMASICSYCELAGIGFEGNLDGSLGYNARLSAAVMTTIDGVPSQSY</sequence>
<proteinExistence type="predicted"/>
<keyword evidence="3" id="KW-1185">Reference proteome</keyword>
<gene>
    <name evidence="2" type="ORF">CSUB01_12322</name>
</gene>
<dbReference type="STRING" id="1173701.A0A066X6J7"/>
<evidence type="ECO:0000313" key="2">
    <source>
        <dbReference type="EMBL" id="KDN64577.1"/>
    </source>
</evidence>
<dbReference type="AlphaFoldDB" id="A0A066X6J7"/>
<evidence type="ECO:0000256" key="1">
    <source>
        <dbReference type="SAM" id="MobiDB-lite"/>
    </source>
</evidence>